<dbReference type="STRING" id="154538.A0A1M2VSX5"/>
<evidence type="ECO:0000313" key="2">
    <source>
        <dbReference type="EMBL" id="OJT10703.1"/>
    </source>
</evidence>
<dbReference type="AlphaFoldDB" id="A0A1M2VSX5"/>
<dbReference type="Pfam" id="PF13358">
    <property type="entry name" value="DDE_3"/>
    <property type="match status" value="1"/>
</dbReference>
<dbReference type="Proteomes" id="UP000184267">
    <property type="component" value="Unassembled WGS sequence"/>
</dbReference>
<accession>A0A1M2VSX5</accession>
<name>A0A1M2VSX5_TRAPU</name>
<reference evidence="2 3" key="1">
    <citation type="submission" date="2016-10" db="EMBL/GenBank/DDBJ databases">
        <title>Genome sequence of the basidiomycete white-rot fungus Trametes pubescens.</title>
        <authorList>
            <person name="Makela M.R."/>
            <person name="Granchi Z."/>
            <person name="Peng M."/>
            <person name="De Vries R.P."/>
            <person name="Grigoriev I."/>
            <person name="Riley R."/>
            <person name="Hilden K."/>
        </authorList>
    </citation>
    <scope>NUCLEOTIDE SEQUENCE [LARGE SCALE GENOMIC DNA]</scope>
    <source>
        <strain evidence="2 3">FBCC735</strain>
    </source>
</reference>
<sequence length="330" mass="38667">MRRHIPKEVKDIALFMSFRHRLPDKEIRKYTGISIRALKRLRQTYLQTGETVRVPVCIGRPRQLDALDANFLEGCIERQPDLTLEELQTYLLEVCNVKASTMTIWRTLKRRGFSRKMVTRPAVERNERDRMAYKMLIGEHFQPHHLVFADETHFNRITLRRRFGWAPLGHRARRRDFFVRGKRYSILPAISLDGVIHLTVQDHSYTGEEFADFVQGVLGQMQPWPLPNSVLVMDNASIHRVPEIREMVEARLIQYRGMRLVYLPGYSPDLNPIEEAFSALKSWLRSNRDYVLGEIEGVVSDPYALIWEAVHTVMTPESAYGWYQHSEYIA</sequence>
<evidence type="ECO:0000259" key="1">
    <source>
        <dbReference type="Pfam" id="PF13358"/>
    </source>
</evidence>
<comment type="caution">
    <text evidence="2">The sequence shown here is derived from an EMBL/GenBank/DDBJ whole genome shotgun (WGS) entry which is preliminary data.</text>
</comment>
<dbReference type="InterPro" id="IPR038717">
    <property type="entry name" value="Tc1-like_DDE_dom"/>
</dbReference>
<dbReference type="InterPro" id="IPR047655">
    <property type="entry name" value="Transpos_IS630-like"/>
</dbReference>
<dbReference type="GO" id="GO:0003676">
    <property type="term" value="F:nucleic acid binding"/>
    <property type="evidence" value="ECO:0007669"/>
    <property type="project" value="InterPro"/>
</dbReference>
<gene>
    <name evidence="2" type="ORF">TRAPUB_12796</name>
</gene>
<evidence type="ECO:0000313" key="3">
    <source>
        <dbReference type="Proteomes" id="UP000184267"/>
    </source>
</evidence>
<dbReference type="PANTHER" id="PTHR46564">
    <property type="entry name" value="TRANSPOSASE"/>
    <property type="match status" value="1"/>
</dbReference>
<dbReference type="EMBL" id="MNAD01000749">
    <property type="protein sequence ID" value="OJT10703.1"/>
    <property type="molecule type" value="Genomic_DNA"/>
</dbReference>
<dbReference type="OMA" id="CYANILP"/>
<dbReference type="InterPro" id="IPR009057">
    <property type="entry name" value="Homeodomain-like_sf"/>
</dbReference>
<feature type="domain" description="Tc1-like transposase DDE" evidence="1">
    <location>
        <begin position="146"/>
        <end position="289"/>
    </location>
</feature>
<proteinExistence type="predicted"/>
<protein>
    <recommendedName>
        <fullName evidence="1">Tc1-like transposase DDE domain-containing protein</fullName>
    </recommendedName>
</protein>
<organism evidence="2 3">
    <name type="scientific">Trametes pubescens</name>
    <name type="common">White-rot fungus</name>
    <dbReference type="NCBI Taxonomy" id="154538"/>
    <lineage>
        <taxon>Eukaryota</taxon>
        <taxon>Fungi</taxon>
        <taxon>Dikarya</taxon>
        <taxon>Basidiomycota</taxon>
        <taxon>Agaricomycotina</taxon>
        <taxon>Agaricomycetes</taxon>
        <taxon>Polyporales</taxon>
        <taxon>Polyporaceae</taxon>
        <taxon>Trametes</taxon>
    </lineage>
</organism>
<dbReference type="Gene3D" id="3.30.420.10">
    <property type="entry name" value="Ribonuclease H-like superfamily/Ribonuclease H"/>
    <property type="match status" value="1"/>
</dbReference>
<dbReference type="PANTHER" id="PTHR46564:SF1">
    <property type="entry name" value="TRANSPOSASE"/>
    <property type="match status" value="1"/>
</dbReference>
<dbReference type="OrthoDB" id="2266637at2759"/>
<dbReference type="NCBIfam" id="NF033545">
    <property type="entry name" value="transpos_IS630"/>
    <property type="match status" value="1"/>
</dbReference>
<dbReference type="InterPro" id="IPR036397">
    <property type="entry name" value="RNaseH_sf"/>
</dbReference>
<keyword evidence="3" id="KW-1185">Reference proteome</keyword>
<dbReference type="SUPFAM" id="SSF46689">
    <property type="entry name" value="Homeodomain-like"/>
    <property type="match status" value="1"/>
</dbReference>